<evidence type="ECO:0000313" key="3">
    <source>
        <dbReference type="EnsemblFungi" id="PTTG_28065-t43_1-p1"/>
    </source>
</evidence>
<evidence type="ECO:0000313" key="4">
    <source>
        <dbReference type="Proteomes" id="UP000005240"/>
    </source>
</evidence>
<organism evidence="2">
    <name type="scientific">Puccinia triticina (isolate 1-1 / race 1 (BBBD))</name>
    <name type="common">Brown leaf rust fungus</name>
    <dbReference type="NCBI Taxonomy" id="630390"/>
    <lineage>
        <taxon>Eukaryota</taxon>
        <taxon>Fungi</taxon>
        <taxon>Dikarya</taxon>
        <taxon>Basidiomycota</taxon>
        <taxon>Pucciniomycotina</taxon>
        <taxon>Pucciniomycetes</taxon>
        <taxon>Pucciniales</taxon>
        <taxon>Pucciniaceae</taxon>
        <taxon>Puccinia</taxon>
    </lineage>
</organism>
<name>A0A180GEF0_PUCT1</name>
<feature type="compositionally biased region" description="Basic and acidic residues" evidence="1">
    <location>
        <begin position="43"/>
        <end position="80"/>
    </location>
</feature>
<feature type="region of interest" description="Disordered" evidence="1">
    <location>
        <begin position="104"/>
        <end position="139"/>
    </location>
</feature>
<dbReference type="EnsemblFungi" id="PTTG_28065-t43_1">
    <property type="protein sequence ID" value="PTTG_28065-t43_1-p1"/>
    <property type="gene ID" value="PTTG_28065"/>
</dbReference>
<feature type="non-terminal residue" evidence="2">
    <location>
        <position position="1"/>
    </location>
</feature>
<feature type="region of interest" description="Disordered" evidence="1">
    <location>
        <begin position="33"/>
        <end position="92"/>
    </location>
</feature>
<gene>
    <name evidence="2" type="ORF">PTTG_28065</name>
</gene>
<sequence length="139" mass="15217">PSITNHLSTNIGSCSLGPTTALRSLNRSLLQHTPNPTFAYTRIHTDTQKHKTEETSSKSSFKEKHPKSTDQKTRLLEPNRTELAGCRSQPRSDALVQLRAHSHLSWSLSSSPPGSGGPVGSDPFGPPPHTLRSLLRFDN</sequence>
<reference evidence="2" key="1">
    <citation type="submission" date="2009-11" db="EMBL/GenBank/DDBJ databases">
        <authorList>
            <consortium name="The Broad Institute Genome Sequencing Platform"/>
            <person name="Ward D."/>
            <person name="Feldgarden M."/>
            <person name="Earl A."/>
            <person name="Young S.K."/>
            <person name="Zeng Q."/>
            <person name="Koehrsen M."/>
            <person name="Alvarado L."/>
            <person name="Berlin A."/>
            <person name="Bochicchio J."/>
            <person name="Borenstein D."/>
            <person name="Chapman S.B."/>
            <person name="Chen Z."/>
            <person name="Engels R."/>
            <person name="Freedman E."/>
            <person name="Gellesch M."/>
            <person name="Goldberg J."/>
            <person name="Griggs A."/>
            <person name="Gujja S."/>
            <person name="Heilman E."/>
            <person name="Heiman D."/>
            <person name="Hepburn T."/>
            <person name="Howarth C."/>
            <person name="Jen D."/>
            <person name="Larson L."/>
            <person name="Lewis B."/>
            <person name="Mehta T."/>
            <person name="Park D."/>
            <person name="Pearson M."/>
            <person name="Roberts A."/>
            <person name="Saif S."/>
            <person name="Shea T."/>
            <person name="Shenoy N."/>
            <person name="Sisk P."/>
            <person name="Stolte C."/>
            <person name="Sykes S."/>
            <person name="Thomson T."/>
            <person name="Walk T."/>
            <person name="White J."/>
            <person name="Yandava C."/>
            <person name="Izard J."/>
            <person name="Baranova O.V."/>
            <person name="Blanton J.M."/>
            <person name="Tanner A.C."/>
            <person name="Dewhirst F.E."/>
            <person name="Haas B."/>
            <person name="Nusbaum C."/>
            <person name="Birren B."/>
        </authorList>
    </citation>
    <scope>NUCLEOTIDE SEQUENCE [LARGE SCALE GENOMIC DNA]</scope>
    <source>
        <strain evidence="2">1-1 BBBD Race 1</strain>
    </source>
</reference>
<protein>
    <submittedName>
        <fullName evidence="2 3">Uncharacterized protein</fullName>
    </submittedName>
</protein>
<dbReference type="EMBL" id="ADAS02000086">
    <property type="protein sequence ID" value="OAV91106.1"/>
    <property type="molecule type" value="Genomic_DNA"/>
</dbReference>
<reference evidence="3" key="4">
    <citation type="submission" date="2025-05" db="UniProtKB">
        <authorList>
            <consortium name="EnsemblFungi"/>
        </authorList>
    </citation>
    <scope>IDENTIFICATION</scope>
    <source>
        <strain evidence="3">isolate 1-1 / race 1 (BBBD)</strain>
    </source>
</reference>
<dbReference type="AlphaFoldDB" id="A0A180GEF0"/>
<reference evidence="3 4" key="3">
    <citation type="journal article" date="2017" name="G3 (Bethesda)">
        <title>Comparative analysis highlights variable genome content of wheat rusts and divergence of the mating loci.</title>
        <authorList>
            <person name="Cuomo C.A."/>
            <person name="Bakkeren G."/>
            <person name="Khalil H.B."/>
            <person name="Panwar V."/>
            <person name="Joly D."/>
            <person name="Linning R."/>
            <person name="Sakthikumar S."/>
            <person name="Song X."/>
            <person name="Adiconis X."/>
            <person name="Fan L."/>
            <person name="Goldberg J.M."/>
            <person name="Levin J.Z."/>
            <person name="Young S."/>
            <person name="Zeng Q."/>
            <person name="Anikster Y."/>
            <person name="Bruce M."/>
            <person name="Wang M."/>
            <person name="Yin C."/>
            <person name="McCallum B."/>
            <person name="Szabo L.J."/>
            <person name="Hulbert S."/>
            <person name="Chen X."/>
            <person name="Fellers J.P."/>
        </authorList>
    </citation>
    <scope>NUCLEOTIDE SEQUENCE</scope>
    <source>
        <strain evidence="4">Isolate 1-1 / race 1 (BBBD)</strain>
        <strain evidence="3">isolate 1-1 / race 1 (BBBD)</strain>
    </source>
</reference>
<proteinExistence type="predicted"/>
<keyword evidence="4" id="KW-1185">Reference proteome</keyword>
<dbReference type="VEuPathDB" id="FungiDB:PTTG_28065"/>
<reference evidence="2" key="2">
    <citation type="submission" date="2016-05" db="EMBL/GenBank/DDBJ databases">
        <title>Comparative analysis highlights variable genome content of wheat rusts and divergence of the mating loci.</title>
        <authorList>
            <person name="Cuomo C.A."/>
            <person name="Bakkeren G."/>
            <person name="Szabo L."/>
            <person name="Khalil H."/>
            <person name="Joly D."/>
            <person name="Goldberg J."/>
            <person name="Young S."/>
            <person name="Zeng Q."/>
            <person name="Fellers J."/>
        </authorList>
    </citation>
    <scope>NUCLEOTIDE SEQUENCE [LARGE SCALE GENOMIC DNA]</scope>
    <source>
        <strain evidence="2">1-1 BBBD Race 1</strain>
    </source>
</reference>
<evidence type="ECO:0000256" key="1">
    <source>
        <dbReference type="SAM" id="MobiDB-lite"/>
    </source>
</evidence>
<accession>A0A180GEF0</accession>
<dbReference type="Proteomes" id="UP000005240">
    <property type="component" value="Unassembled WGS sequence"/>
</dbReference>
<evidence type="ECO:0000313" key="2">
    <source>
        <dbReference type="EMBL" id="OAV91106.1"/>
    </source>
</evidence>